<protein>
    <submittedName>
        <fullName evidence="7">Glutamate synthase subunit beta</fullName>
    </submittedName>
</protein>
<dbReference type="SUPFAM" id="SSF46548">
    <property type="entry name" value="alpha-helical ferredoxin"/>
    <property type="match status" value="1"/>
</dbReference>
<keyword evidence="1" id="KW-0028">Amino-acid biosynthesis</keyword>
<feature type="domain" description="FAD/NAD(P)-binding" evidence="5">
    <location>
        <begin position="397"/>
        <end position="467"/>
    </location>
</feature>
<dbReference type="PANTHER" id="PTHR43100">
    <property type="entry name" value="GLUTAMATE SYNTHASE [NADPH] SMALL CHAIN"/>
    <property type="match status" value="1"/>
</dbReference>
<dbReference type="EMBL" id="JAXAVX010000010">
    <property type="protein sequence ID" value="MDX8152998.1"/>
    <property type="molecule type" value="Genomic_DNA"/>
</dbReference>
<evidence type="ECO:0000256" key="2">
    <source>
        <dbReference type="ARBA" id="ARBA00023002"/>
    </source>
</evidence>
<dbReference type="PANTHER" id="PTHR43100:SF1">
    <property type="entry name" value="GLUTAMATE SYNTHASE [NADPH] SMALL CHAIN"/>
    <property type="match status" value="1"/>
</dbReference>
<dbReference type="RefSeq" id="WP_319955150.1">
    <property type="nucleotide sequence ID" value="NZ_JAXAVX010000010.1"/>
</dbReference>
<evidence type="ECO:0000313" key="7">
    <source>
        <dbReference type="EMBL" id="MDX8152998.1"/>
    </source>
</evidence>
<comment type="caution">
    <text evidence="7">The sequence shown here is derived from an EMBL/GenBank/DDBJ whole genome shotgun (WGS) entry which is preliminary data.</text>
</comment>
<dbReference type="InterPro" id="IPR009051">
    <property type="entry name" value="Helical_ferredxn"/>
</dbReference>
<accession>A0ABU4VME1</accession>
<dbReference type="PRINTS" id="PR00419">
    <property type="entry name" value="ADXRDTASE"/>
</dbReference>
<proteinExistence type="predicted"/>
<dbReference type="Gene3D" id="1.10.1060.10">
    <property type="entry name" value="Alpha-helical ferredoxin"/>
    <property type="match status" value="1"/>
</dbReference>
<feature type="domain" description="Dihydroprymidine dehydrogenase" evidence="6">
    <location>
        <begin position="27"/>
        <end position="132"/>
    </location>
</feature>
<dbReference type="Gene3D" id="3.50.50.60">
    <property type="entry name" value="FAD/NAD(P)-binding domain"/>
    <property type="match status" value="2"/>
</dbReference>
<dbReference type="InterPro" id="IPR036188">
    <property type="entry name" value="FAD/NAD-bd_sf"/>
</dbReference>
<dbReference type="InterPro" id="IPR028261">
    <property type="entry name" value="DPD_II"/>
</dbReference>
<dbReference type="InterPro" id="IPR023753">
    <property type="entry name" value="FAD/NAD-binding_dom"/>
</dbReference>
<dbReference type="Proteomes" id="UP001277761">
    <property type="component" value="Unassembled WGS sequence"/>
</dbReference>
<reference evidence="7 8" key="1">
    <citation type="submission" date="2023-11" db="EMBL/GenBank/DDBJ databases">
        <authorList>
            <person name="Xu M."/>
            <person name="Jiang T."/>
        </authorList>
    </citation>
    <scope>NUCLEOTIDE SEQUENCE [LARGE SCALE GENOMIC DNA]</scope>
    <source>
        <strain evidence="7 8">SD</strain>
    </source>
</reference>
<organism evidence="7 8">
    <name type="scientific">Patulibacter brassicae</name>
    <dbReference type="NCBI Taxonomy" id="1705717"/>
    <lineage>
        <taxon>Bacteria</taxon>
        <taxon>Bacillati</taxon>
        <taxon>Actinomycetota</taxon>
        <taxon>Thermoleophilia</taxon>
        <taxon>Solirubrobacterales</taxon>
        <taxon>Patulibacteraceae</taxon>
        <taxon>Patulibacter</taxon>
    </lineage>
</organism>
<sequence>MGELGGFLKIDRSPVKWDDPSERVGRYTEFIAPRPAEEVQQQGARCMECGVPFCHNGCPLGNLIPDWNDLVYRGEWKRAIDQLHATNNFPEFTGRVCPAPCEAACVLEINEGDAVTIKQIENTIIDRAWAEGWVTPQRPEQETGQRVAVVGGGPAGMAAAQQLRRAGHGVVLFERDEAAGGLIRFGVPDFKIEKHVVERRVQQLRDEGVEVRCGVEVGVDVPFEQLREEFDAVLLAIGSRIPRDLPVEGRELGGVHFAMEYLYERTRWAQDEQGVEPSAPRPEPRGISARGKHVVVIGGGDTGADCVAQSIREEAASVVQVELLPEPPARRPDDRTPWPLWPAKFRLSYAMEEARAIGKGVQNFSVATLKLAGDAEGNVQTLHYAQAEPAPPFGPIAGTEREQPAELVLLAMGFLHPDPKVVDGFGLAKDPRGNIKAGAYATSEPGVFAAGDCRRGQSLIVWAINEGRQAARVCDRYLSEQAGRRPRPAALAGV</sequence>
<dbReference type="Pfam" id="PF14691">
    <property type="entry name" value="Fer4_20"/>
    <property type="match status" value="1"/>
</dbReference>
<keyword evidence="3" id="KW-0314">Glutamate biosynthesis</keyword>
<dbReference type="InterPro" id="IPR006005">
    <property type="entry name" value="Glut_synth_ssu1"/>
</dbReference>
<dbReference type="InterPro" id="IPR051394">
    <property type="entry name" value="Glutamate_Synthase"/>
</dbReference>
<comment type="pathway">
    <text evidence="4">Amino-acid biosynthesis.</text>
</comment>
<dbReference type="Pfam" id="PF07992">
    <property type="entry name" value="Pyr_redox_2"/>
    <property type="match status" value="2"/>
</dbReference>
<evidence type="ECO:0000256" key="4">
    <source>
        <dbReference type="ARBA" id="ARBA00029440"/>
    </source>
</evidence>
<gene>
    <name evidence="7" type="ORF">SK069_15470</name>
</gene>
<keyword evidence="8" id="KW-1185">Reference proteome</keyword>
<keyword evidence="2" id="KW-0560">Oxidoreductase</keyword>
<dbReference type="SUPFAM" id="SSF51971">
    <property type="entry name" value="Nucleotide-binding domain"/>
    <property type="match status" value="2"/>
</dbReference>
<dbReference type="NCBIfam" id="TIGR01317">
    <property type="entry name" value="GOGAT_sm_gam"/>
    <property type="match status" value="1"/>
</dbReference>
<name>A0ABU4VME1_9ACTN</name>
<evidence type="ECO:0000259" key="5">
    <source>
        <dbReference type="Pfam" id="PF07992"/>
    </source>
</evidence>
<evidence type="ECO:0000313" key="8">
    <source>
        <dbReference type="Proteomes" id="UP001277761"/>
    </source>
</evidence>
<evidence type="ECO:0000256" key="3">
    <source>
        <dbReference type="ARBA" id="ARBA00023164"/>
    </source>
</evidence>
<feature type="domain" description="FAD/NAD(P)-binding" evidence="5">
    <location>
        <begin position="146"/>
        <end position="327"/>
    </location>
</feature>
<evidence type="ECO:0000259" key="6">
    <source>
        <dbReference type="Pfam" id="PF14691"/>
    </source>
</evidence>
<evidence type="ECO:0000256" key="1">
    <source>
        <dbReference type="ARBA" id="ARBA00022605"/>
    </source>
</evidence>